<evidence type="ECO:0000313" key="2">
    <source>
        <dbReference type="Proteomes" id="UP001062846"/>
    </source>
</evidence>
<dbReference type="Proteomes" id="UP001062846">
    <property type="component" value="Chromosome 12"/>
</dbReference>
<name>A0ACC0LHK4_RHOML</name>
<keyword evidence="2" id="KW-1185">Reference proteome</keyword>
<organism evidence="1 2">
    <name type="scientific">Rhododendron molle</name>
    <name type="common">Chinese azalea</name>
    <name type="synonym">Azalea mollis</name>
    <dbReference type="NCBI Taxonomy" id="49168"/>
    <lineage>
        <taxon>Eukaryota</taxon>
        <taxon>Viridiplantae</taxon>
        <taxon>Streptophyta</taxon>
        <taxon>Embryophyta</taxon>
        <taxon>Tracheophyta</taxon>
        <taxon>Spermatophyta</taxon>
        <taxon>Magnoliopsida</taxon>
        <taxon>eudicotyledons</taxon>
        <taxon>Gunneridae</taxon>
        <taxon>Pentapetalae</taxon>
        <taxon>asterids</taxon>
        <taxon>Ericales</taxon>
        <taxon>Ericaceae</taxon>
        <taxon>Ericoideae</taxon>
        <taxon>Rhodoreae</taxon>
        <taxon>Rhododendron</taxon>
    </lineage>
</organism>
<proteinExistence type="predicted"/>
<comment type="caution">
    <text evidence="1">The sequence shown here is derived from an EMBL/GenBank/DDBJ whole genome shotgun (WGS) entry which is preliminary data.</text>
</comment>
<gene>
    <name evidence="1" type="ORF">RHMOL_Rhmol12G0091200</name>
</gene>
<sequence>MVHLGKSKLGLASSSMKDRKLMGWYSVPDYPGARVVLIPAHPGSWGGTCTHLSLICEGVLVPDYLGSWGSTCARLPSVRY</sequence>
<evidence type="ECO:0000313" key="1">
    <source>
        <dbReference type="EMBL" id="KAI8527638.1"/>
    </source>
</evidence>
<dbReference type="EMBL" id="CM046399">
    <property type="protein sequence ID" value="KAI8527638.1"/>
    <property type="molecule type" value="Genomic_DNA"/>
</dbReference>
<protein>
    <submittedName>
        <fullName evidence="1">Uncharacterized protein</fullName>
    </submittedName>
</protein>
<accession>A0ACC0LHK4</accession>
<reference evidence="1" key="1">
    <citation type="submission" date="2022-02" db="EMBL/GenBank/DDBJ databases">
        <title>Plant Genome Project.</title>
        <authorList>
            <person name="Zhang R.-G."/>
        </authorList>
    </citation>
    <scope>NUCLEOTIDE SEQUENCE</scope>
    <source>
        <strain evidence="1">AT1</strain>
    </source>
</reference>